<protein>
    <submittedName>
        <fullName evidence="1">Uncharacterized protein</fullName>
    </submittedName>
</protein>
<accession>I9LHS8</accession>
<comment type="caution">
    <text evidence="1">The sequence shown here is derived from an EMBL/GenBank/DDBJ whole genome shotgun (WGS) entry which is preliminary data.</text>
</comment>
<proteinExistence type="predicted"/>
<dbReference type="EMBL" id="AKVJ01000011">
    <property type="protein sequence ID" value="EIW19941.1"/>
    <property type="molecule type" value="Genomic_DNA"/>
</dbReference>
<evidence type="ECO:0000313" key="1">
    <source>
        <dbReference type="EMBL" id="EIW19941.1"/>
    </source>
</evidence>
<dbReference type="Proteomes" id="UP000004324">
    <property type="component" value="Unassembled WGS sequence"/>
</dbReference>
<keyword evidence="2" id="KW-1185">Reference proteome</keyword>
<dbReference type="AlphaFoldDB" id="I9LHS8"/>
<dbReference type="PATRIC" id="fig|1149862.3.peg.1086"/>
<organism evidence="1 2">
    <name type="scientific">Pelosinus fermentans B4</name>
    <dbReference type="NCBI Taxonomy" id="1149862"/>
    <lineage>
        <taxon>Bacteria</taxon>
        <taxon>Bacillati</taxon>
        <taxon>Bacillota</taxon>
        <taxon>Negativicutes</taxon>
        <taxon>Selenomonadales</taxon>
        <taxon>Sporomusaceae</taxon>
        <taxon>Pelosinus</taxon>
    </lineage>
</organism>
<dbReference type="OrthoDB" id="2376767at2"/>
<reference evidence="1 2" key="1">
    <citation type="journal article" date="2012" name="J. Bacteriol.">
        <title>Draft Genome Sequences for Two Metal-Reducing Pelosinus fermentans Strains Isolated from a Cr(VI)-Contaminated Site and for Type Strain R7.</title>
        <authorList>
            <person name="Brown S.D."/>
            <person name="Podar M."/>
            <person name="Klingeman D.M."/>
            <person name="Johnson C.M."/>
            <person name="Yang Z.K."/>
            <person name="Utturkar S.M."/>
            <person name="Land M.L."/>
            <person name="Mosher J.J."/>
            <person name="Hurt R.A.Jr."/>
            <person name="Phelps T.J."/>
            <person name="Palumbo A.V."/>
            <person name="Arkin A.P."/>
            <person name="Hazen T.C."/>
            <person name="Elias D.A."/>
        </authorList>
    </citation>
    <scope>NUCLEOTIDE SEQUENCE [LARGE SCALE GENOMIC DNA]</scope>
    <source>
        <strain evidence="1 2">B4</strain>
    </source>
</reference>
<sequence>MDEQEEPLAAARGCINAVPLALVAWAVLGLITWGGNNMDKDASALAAQVALNRTFNRLNDVLEEEGVRLVAGYGIPVLVLGNTEELRWIEGVRTRAYAQDKPPLDWDDFLARQCDTDKAKGHDYNFSFMSALVKWGPTIWEWESTKKLNRIRTWITKGELRVKGDGIVNAVGDLFNYTVMYHAWIEATALHKDPLKADNPANFYRVASLYKPADWIRHLEDDDLIGAAEHQLKQVIYTFMAGEGAAYR</sequence>
<name>I9LHS8_9FIRM</name>
<evidence type="ECO:0000313" key="2">
    <source>
        <dbReference type="Proteomes" id="UP000004324"/>
    </source>
</evidence>
<gene>
    <name evidence="1" type="ORF">FB4_0192</name>
</gene>